<dbReference type="KEGG" id="btab:109030835"/>
<dbReference type="EMBL" id="OU963871">
    <property type="protein sequence ID" value="CAH0383512.1"/>
    <property type="molecule type" value="Genomic_DNA"/>
</dbReference>
<dbReference type="SUPFAM" id="SSF81606">
    <property type="entry name" value="PP2C-like"/>
    <property type="match status" value="1"/>
</dbReference>
<dbReference type="SMART" id="SM00332">
    <property type="entry name" value="PP2Cc"/>
    <property type="match status" value="1"/>
</dbReference>
<protein>
    <recommendedName>
        <fullName evidence="2">PPM-type phosphatase domain-containing protein</fullName>
    </recommendedName>
</protein>
<reference evidence="3" key="1">
    <citation type="submission" date="2021-12" db="EMBL/GenBank/DDBJ databases">
        <authorList>
            <person name="King R."/>
        </authorList>
    </citation>
    <scope>NUCLEOTIDE SEQUENCE</scope>
</reference>
<name>A0A9P0A5D2_BEMTA</name>
<feature type="domain" description="PPM-type phosphatase" evidence="2">
    <location>
        <begin position="226"/>
        <end position="520"/>
    </location>
</feature>
<dbReference type="GO" id="GO:0004722">
    <property type="term" value="F:protein serine/threonine phosphatase activity"/>
    <property type="evidence" value="ECO:0007669"/>
    <property type="project" value="InterPro"/>
</dbReference>
<accession>A0A9P0A5D2</accession>
<dbReference type="InterPro" id="IPR036457">
    <property type="entry name" value="PPM-type-like_dom_sf"/>
</dbReference>
<feature type="signal peptide" evidence="1">
    <location>
        <begin position="1"/>
        <end position="23"/>
    </location>
</feature>
<dbReference type="PROSITE" id="PS51746">
    <property type="entry name" value="PPM_2"/>
    <property type="match status" value="1"/>
</dbReference>
<feature type="chain" id="PRO_5040342701" description="PPM-type phosphatase domain-containing protein" evidence="1">
    <location>
        <begin position="24"/>
        <end position="549"/>
    </location>
</feature>
<keyword evidence="4" id="KW-1185">Reference proteome</keyword>
<keyword evidence="1" id="KW-0732">Signal</keyword>
<dbReference type="Gene3D" id="3.60.40.10">
    <property type="entry name" value="PPM-type phosphatase domain"/>
    <property type="match status" value="1"/>
</dbReference>
<dbReference type="InterPro" id="IPR015655">
    <property type="entry name" value="PP2C"/>
</dbReference>
<dbReference type="PANTHER" id="PTHR47992">
    <property type="entry name" value="PROTEIN PHOSPHATASE"/>
    <property type="match status" value="1"/>
</dbReference>
<dbReference type="CDD" id="cd00143">
    <property type="entry name" value="PP2Cc"/>
    <property type="match status" value="1"/>
</dbReference>
<dbReference type="InterPro" id="IPR001932">
    <property type="entry name" value="PPM-type_phosphatase-like_dom"/>
</dbReference>
<evidence type="ECO:0000313" key="3">
    <source>
        <dbReference type="EMBL" id="CAH0383512.1"/>
    </source>
</evidence>
<gene>
    <name evidence="3" type="ORF">BEMITA_LOCUS2953</name>
</gene>
<dbReference type="Pfam" id="PF00481">
    <property type="entry name" value="PP2C"/>
    <property type="match status" value="1"/>
</dbReference>
<proteinExistence type="predicted"/>
<evidence type="ECO:0000259" key="2">
    <source>
        <dbReference type="PROSITE" id="PS51746"/>
    </source>
</evidence>
<dbReference type="AlphaFoldDB" id="A0A9P0A5D2"/>
<evidence type="ECO:0000313" key="4">
    <source>
        <dbReference type="Proteomes" id="UP001152759"/>
    </source>
</evidence>
<sequence>MLENYILTLVILSSYLCTGAIHSLQMEAIRLARPCYVLSSNAKSSDLDKANSCCMDAANLITDSRTDDAENKCPNSQNAKCSPKHTHGGLRYRCTVEVPNPQFQSPPWSSSRLSPRLGRIPRPSFNRSFQTKELSSCFSEAFDNFPPPWTKIYSRENIEKAISSRSSFPSSWPPSLALHPASRLYRRHALNLQNRKEPVKDSKHVPFSEFDFDLVDEKSWETVGKSAAVFAIQGRRKKMEDRFIVRETTDVGVSIFAIFDGHSGEFAVKYAEDNLVPNIISKIKSVQPKQKFKRTLSWPSPFSLSFPSSPRKRAILSEYVKEEGIDYEQILEDVIIATDAALLDEARKVTDPKFKAGGTTALLALFDGLKLYVANVGDSRGVMCDASGETVLLSVDHKPDLKGEEERIKAAGGTVMRRNPSSGTARVDGKLAMSRSLGDMSLKDKKLIIPDPTIKIFDLSNKPQFIIMASDGLWDRVTNEKAVEFIKTRLDEPHFGAKSLAHFAYFRKSSDNITVMVIKFKGHVWLNRALSRSGSRSPKSVKSGRKESP</sequence>
<organism evidence="3 4">
    <name type="scientific">Bemisia tabaci</name>
    <name type="common">Sweetpotato whitefly</name>
    <name type="synonym">Aleurodes tabaci</name>
    <dbReference type="NCBI Taxonomy" id="7038"/>
    <lineage>
        <taxon>Eukaryota</taxon>
        <taxon>Metazoa</taxon>
        <taxon>Ecdysozoa</taxon>
        <taxon>Arthropoda</taxon>
        <taxon>Hexapoda</taxon>
        <taxon>Insecta</taxon>
        <taxon>Pterygota</taxon>
        <taxon>Neoptera</taxon>
        <taxon>Paraneoptera</taxon>
        <taxon>Hemiptera</taxon>
        <taxon>Sternorrhyncha</taxon>
        <taxon>Aleyrodoidea</taxon>
        <taxon>Aleyrodidae</taxon>
        <taxon>Aleyrodinae</taxon>
        <taxon>Bemisia</taxon>
    </lineage>
</organism>
<evidence type="ECO:0000256" key="1">
    <source>
        <dbReference type="SAM" id="SignalP"/>
    </source>
</evidence>
<dbReference type="Proteomes" id="UP001152759">
    <property type="component" value="Chromosome 10"/>
</dbReference>